<dbReference type="EMBL" id="LFJC01000003">
    <property type="protein sequence ID" value="PIT01555.1"/>
    <property type="molecule type" value="Genomic_DNA"/>
</dbReference>
<gene>
    <name evidence="4" type="ORF">TSA1_03895</name>
    <name evidence="5" type="ORF">TSA1_09835</name>
    <name evidence="6" type="ORF">TSA1_12845</name>
    <name evidence="7" type="ORF">TSA1_19245</name>
    <name evidence="8" type="ORF">TSA1_32420</name>
    <name evidence="3" type="ORF">TSA1_37480</name>
</gene>
<protein>
    <submittedName>
        <fullName evidence="5">Transposase</fullName>
    </submittedName>
</protein>
<dbReference type="InterPro" id="IPR032806">
    <property type="entry name" value="YbfD_N"/>
</dbReference>
<dbReference type="EMBL" id="LFJC01000003">
    <property type="protein sequence ID" value="PIT02653.1"/>
    <property type="molecule type" value="Genomic_DNA"/>
</dbReference>
<dbReference type="EMBL" id="LFJC01000003">
    <property type="protein sequence ID" value="PIT01022.1"/>
    <property type="molecule type" value="Genomic_DNA"/>
</dbReference>
<evidence type="ECO:0000313" key="7">
    <source>
        <dbReference type="EMBL" id="PIT02653.1"/>
    </source>
</evidence>
<dbReference type="EMBL" id="LFJC01000003">
    <property type="protein sequence ID" value="PIT04929.1"/>
    <property type="molecule type" value="Genomic_DNA"/>
</dbReference>
<evidence type="ECO:0000313" key="8">
    <source>
        <dbReference type="EMBL" id="PIT04929.1"/>
    </source>
</evidence>
<organism evidence="5 9">
    <name type="scientific">Bradyrhizobium nitroreducens</name>
    <dbReference type="NCBI Taxonomy" id="709803"/>
    <lineage>
        <taxon>Bacteria</taxon>
        <taxon>Pseudomonadati</taxon>
        <taxon>Pseudomonadota</taxon>
        <taxon>Alphaproteobacteria</taxon>
        <taxon>Hyphomicrobiales</taxon>
        <taxon>Nitrobacteraceae</taxon>
        <taxon>Bradyrhizobium</taxon>
    </lineage>
</organism>
<dbReference type="InterPro" id="IPR051698">
    <property type="entry name" value="Transposase_11-like"/>
</dbReference>
<evidence type="ECO:0000313" key="5">
    <source>
        <dbReference type="EMBL" id="PIT01022.1"/>
    </source>
</evidence>
<dbReference type="InterPro" id="IPR002559">
    <property type="entry name" value="Transposase_11"/>
</dbReference>
<dbReference type="AlphaFoldDB" id="A0A2M6U8W2"/>
<dbReference type="EMBL" id="LFJC01000003">
    <property type="protein sequence ID" value="PIS99994.1"/>
    <property type="molecule type" value="Genomic_DNA"/>
</dbReference>
<evidence type="ECO:0000259" key="2">
    <source>
        <dbReference type="Pfam" id="PF13808"/>
    </source>
</evidence>
<comment type="caution">
    <text evidence="5">The sequence shown here is derived from an EMBL/GenBank/DDBJ whole genome shotgun (WGS) entry which is preliminary data.</text>
</comment>
<dbReference type="GO" id="GO:0004803">
    <property type="term" value="F:transposase activity"/>
    <property type="evidence" value="ECO:0007669"/>
    <property type="project" value="InterPro"/>
</dbReference>
<dbReference type="PANTHER" id="PTHR30298">
    <property type="entry name" value="H REPEAT-ASSOCIATED PREDICTED TRANSPOSASE"/>
    <property type="match status" value="1"/>
</dbReference>
<evidence type="ECO:0000313" key="3">
    <source>
        <dbReference type="EMBL" id="PIS99311.1"/>
    </source>
</evidence>
<proteinExistence type="predicted"/>
<dbReference type="Pfam" id="PF01609">
    <property type="entry name" value="DDE_Tnp_1"/>
    <property type="match status" value="1"/>
</dbReference>
<dbReference type="NCBIfam" id="NF033564">
    <property type="entry name" value="transpos_ISAs1"/>
    <property type="match status" value="1"/>
</dbReference>
<dbReference type="PANTHER" id="PTHR30298:SF0">
    <property type="entry name" value="PROTEIN YBFL-RELATED"/>
    <property type="match status" value="1"/>
</dbReference>
<dbReference type="EMBL" id="LFJC01000013">
    <property type="protein sequence ID" value="PIS99311.1"/>
    <property type="molecule type" value="Genomic_DNA"/>
</dbReference>
<dbReference type="InterPro" id="IPR047647">
    <property type="entry name" value="ISAs1_transpos"/>
</dbReference>
<accession>A0A2M6U8W2</accession>
<evidence type="ECO:0000259" key="1">
    <source>
        <dbReference type="Pfam" id="PF01609"/>
    </source>
</evidence>
<feature type="domain" description="H repeat-associated protein N-terminal" evidence="2">
    <location>
        <begin position="7"/>
        <end position="91"/>
    </location>
</feature>
<reference evidence="5 9" key="1">
    <citation type="submission" date="2015-06" db="EMBL/GenBank/DDBJ databases">
        <title>Comparative genome analysis of nirS-carrying Bradyrhizobium sp. strains.</title>
        <authorList>
            <person name="Ishii S."/>
            <person name="Jang J."/>
            <person name="Nishizawa T."/>
            <person name="Senoo K."/>
        </authorList>
    </citation>
    <scope>NUCLEOTIDE SEQUENCE [LARGE SCALE GENOMIC DNA]</scope>
    <source>
        <strain evidence="5 9">TSA1</strain>
    </source>
</reference>
<feature type="domain" description="Transposase IS4-like" evidence="1">
    <location>
        <begin position="104"/>
        <end position="335"/>
    </location>
</feature>
<name>A0A2M6U8W2_9BRAD</name>
<evidence type="ECO:0000313" key="4">
    <source>
        <dbReference type="EMBL" id="PIS99994.1"/>
    </source>
</evidence>
<evidence type="ECO:0000313" key="9">
    <source>
        <dbReference type="Proteomes" id="UP000228930"/>
    </source>
</evidence>
<dbReference type="GO" id="GO:0003677">
    <property type="term" value="F:DNA binding"/>
    <property type="evidence" value="ECO:0007669"/>
    <property type="project" value="InterPro"/>
</dbReference>
<dbReference type="Proteomes" id="UP000228930">
    <property type="component" value="Unassembled WGS sequence"/>
</dbReference>
<evidence type="ECO:0000313" key="6">
    <source>
        <dbReference type="EMBL" id="PIT01555.1"/>
    </source>
</evidence>
<keyword evidence="9" id="KW-1185">Reference proteome</keyword>
<dbReference type="GO" id="GO:0006313">
    <property type="term" value="P:DNA transposition"/>
    <property type="evidence" value="ECO:0007669"/>
    <property type="project" value="InterPro"/>
</dbReference>
<sequence>MRKIRSIFSTLPDPRAPNALHDLLDLIVIALATVLCGGQGATDMEVFASSKEKLLRQFLRLEHGIPSHDTFSRVFNALDPGAFEQAFRSFMAAFAEANGIKLTGVVAVDGKAVRGAYERGRSATPLHMVNVFATEARMALAACKAPGRNEAQGALDVLQMLSLEGCIVTADALHCNRPFAKKVLERGAHYVLALKENQSKLFAEVERCFARSGKRSVAQRREPSTHDRCESRRATVMRNISLGTTNRFPGVAAVARITSRRRLHGKPAGKPSVRYYLLSKYLPARRLLQVVRGHWSIENQLHWVLDVVFGEDACRTRKNNGPENFAILRRAAINLIRAHPARISMRQKVKRAGWEDEFLLSLIGHMR</sequence>
<dbReference type="RefSeq" id="WP_100175217.1">
    <property type="nucleotide sequence ID" value="NZ_LFJC01000003.1"/>
</dbReference>
<dbReference type="Pfam" id="PF13808">
    <property type="entry name" value="DDE_Tnp_1_assoc"/>
    <property type="match status" value="1"/>
</dbReference>